<protein>
    <submittedName>
        <fullName evidence="1">Uncharacterized protein</fullName>
    </submittedName>
</protein>
<dbReference type="AlphaFoldDB" id="A0A392MTL7"/>
<reference evidence="1 2" key="1">
    <citation type="journal article" date="2018" name="Front. Plant Sci.">
        <title>Red Clover (Trifolium pratense) and Zigzag Clover (T. medium) - A Picture of Genomic Similarities and Differences.</title>
        <authorList>
            <person name="Dluhosova J."/>
            <person name="Istvanek J."/>
            <person name="Nedelnik J."/>
            <person name="Repkova J."/>
        </authorList>
    </citation>
    <scope>NUCLEOTIDE SEQUENCE [LARGE SCALE GENOMIC DNA]</scope>
    <source>
        <strain evidence="2">cv. 10/8</strain>
        <tissue evidence="1">Leaf</tissue>
    </source>
</reference>
<comment type="caution">
    <text evidence="1">The sequence shown here is derived from an EMBL/GenBank/DDBJ whole genome shotgun (WGS) entry which is preliminary data.</text>
</comment>
<dbReference type="Proteomes" id="UP000265520">
    <property type="component" value="Unassembled WGS sequence"/>
</dbReference>
<organism evidence="1 2">
    <name type="scientific">Trifolium medium</name>
    <dbReference type="NCBI Taxonomy" id="97028"/>
    <lineage>
        <taxon>Eukaryota</taxon>
        <taxon>Viridiplantae</taxon>
        <taxon>Streptophyta</taxon>
        <taxon>Embryophyta</taxon>
        <taxon>Tracheophyta</taxon>
        <taxon>Spermatophyta</taxon>
        <taxon>Magnoliopsida</taxon>
        <taxon>eudicotyledons</taxon>
        <taxon>Gunneridae</taxon>
        <taxon>Pentapetalae</taxon>
        <taxon>rosids</taxon>
        <taxon>fabids</taxon>
        <taxon>Fabales</taxon>
        <taxon>Fabaceae</taxon>
        <taxon>Papilionoideae</taxon>
        <taxon>50 kb inversion clade</taxon>
        <taxon>NPAAA clade</taxon>
        <taxon>Hologalegina</taxon>
        <taxon>IRL clade</taxon>
        <taxon>Trifolieae</taxon>
        <taxon>Trifolium</taxon>
    </lineage>
</organism>
<proteinExistence type="predicted"/>
<sequence>MSGECQALLHGLFLQAQYSDMWQWQRDPDRGYSVRSAYQLLTSQQPVTLDEAEDLVLAQTGSLEGVYFFPETLARHVTNKRKSGKSRHHHSRSSLLCVRLRRC</sequence>
<evidence type="ECO:0000313" key="1">
    <source>
        <dbReference type="EMBL" id="MCH90663.1"/>
    </source>
</evidence>
<dbReference type="EMBL" id="LXQA010018809">
    <property type="protein sequence ID" value="MCH90663.1"/>
    <property type="molecule type" value="Genomic_DNA"/>
</dbReference>
<evidence type="ECO:0000313" key="2">
    <source>
        <dbReference type="Proteomes" id="UP000265520"/>
    </source>
</evidence>
<accession>A0A392MTL7</accession>
<keyword evidence="2" id="KW-1185">Reference proteome</keyword>
<gene>
    <name evidence="1" type="ORF">A2U01_0011585</name>
</gene>
<name>A0A392MTL7_9FABA</name>